<accession>A0A0A1YJ10</accession>
<keyword evidence="2" id="KW-1185">Reference proteome</keyword>
<evidence type="ECO:0000313" key="2">
    <source>
        <dbReference type="Proteomes" id="UP000030063"/>
    </source>
</evidence>
<reference evidence="1 2" key="1">
    <citation type="journal article" date="2014" name="Genome Announc.">
        <title>Draft Genome Sequence of Petroleum Oil-Degrading Marine Bacterium Pseudomonas taeanensis Strain MS-3, Isolated from a Crude Oil-Contaminated Seashore.</title>
        <authorList>
            <person name="Lee S.Y."/>
            <person name="Kim S.H."/>
            <person name="Lee D.G."/>
            <person name="Shin S."/>
            <person name="Yun S.H."/>
            <person name="Choi C.W."/>
            <person name="Chung Y.H."/>
            <person name="Choi J.S."/>
            <person name="Kahng H.Y."/>
            <person name="Kim S.I."/>
        </authorList>
    </citation>
    <scope>NUCLEOTIDE SEQUENCE [LARGE SCALE GENOMIC DNA]</scope>
    <source>
        <strain evidence="1 2">MS-3</strain>
    </source>
</reference>
<protein>
    <submittedName>
        <fullName evidence="1">Uncharacterized protein</fullName>
    </submittedName>
</protein>
<dbReference type="AlphaFoldDB" id="A0A0A1YJ10"/>
<sequence length="91" mass="10681">MGIWSIQQMQKEQWDTERFYLAVKDARRLKAKIALLFNPAECQSKLLMEQINQSFDKAMNNESSVMQLCDQIVATSQAILKTEWERVKKVE</sequence>
<proteinExistence type="predicted"/>
<dbReference type="EMBL" id="AWSQ01000002">
    <property type="protein sequence ID" value="KFX69897.1"/>
    <property type="molecule type" value="Genomic_DNA"/>
</dbReference>
<name>A0A0A1YJ10_9PSED</name>
<evidence type="ECO:0000313" key="1">
    <source>
        <dbReference type="EMBL" id="KFX69897.1"/>
    </source>
</evidence>
<dbReference type="Proteomes" id="UP000030063">
    <property type="component" value="Unassembled WGS sequence"/>
</dbReference>
<comment type="caution">
    <text evidence="1">The sequence shown here is derived from an EMBL/GenBank/DDBJ whole genome shotgun (WGS) entry which is preliminary data.</text>
</comment>
<organism evidence="1 2">
    <name type="scientific">Pseudomonas taeanensis MS-3</name>
    <dbReference type="NCBI Taxonomy" id="1395571"/>
    <lineage>
        <taxon>Bacteria</taxon>
        <taxon>Pseudomonadati</taxon>
        <taxon>Pseudomonadota</taxon>
        <taxon>Gammaproteobacteria</taxon>
        <taxon>Pseudomonadales</taxon>
        <taxon>Pseudomonadaceae</taxon>
        <taxon>Pseudomonas</taxon>
    </lineage>
</organism>
<gene>
    <name evidence="1" type="ORF">TMS3_0110315</name>
</gene>